<organism evidence="10 11">
    <name type="scientific">Dellaglioa algida DSM 15638</name>
    <dbReference type="NCBI Taxonomy" id="1423719"/>
    <lineage>
        <taxon>Bacteria</taxon>
        <taxon>Bacillati</taxon>
        <taxon>Bacillota</taxon>
        <taxon>Bacilli</taxon>
        <taxon>Lactobacillales</taxon>
        <taxon>Lactobacillaceae</taxon>
        <taxon>Dellaglioa</taxon>
    </lineage>
</organism>
<dbReference type="PANTHER" id="PTHR30487:SF0">
    <property type="entry name" value="PREPILIN LEADER PEPTIDASE_N-METHYLTRANSFERASE-RELATED"/>
    <property type="match status" value="1"/>
</dbReference>
<evidence type="ECO:0000256" key="4">
    <source>
        <dbReference type="ARBA" id="ARBA00022692"/>
    </source>
</evidence>
<dbReference type="PANTHER" id="PTHR30487">
    <property type="entry name" value="TYPE 4 PREPILIN-LIKE PROTEINS LEADER PEPTIDE-PROCESSING ENZYME"/>
    <property type="match status" value="1"/>
</dbReference>
<proteinExistence type="inferred from homology"/>
<dbReference type="PATRIC" id="fig|1423719.4.peg.392"/>
<dbReference type="InterPro" id="IPR000045">
    <property type="entry name" value="Prepilin_IV_endopep_pep"/>
</dbReference>
<keyword evidence="4 7" id="KW-0812">Transmembrane</keyword>
<feature type="transmembrane region" description="Helical" evidence="7">
    <location>
        <begin position="69"/>
        <end position="89"/>
    </location>
</feature>
<dbReference type="OrthoDB" id="9789291at2"/>
<dbReference type="Gene3D" id="1.20.120.1220">
    <property type="match status" value="1"/>
</dbReference>
<feature type="transmembrane region" description="Helical" evidence="7">
    <location>
        <begin position="95"/>
        <end position="112"/>
    </location>
</feature>
<evidence type="ECO:0000256" key="3">
    <source>
        <dbReference type="ARBA" id="ARBA00022475"/>
    </source>
</evidence>
<feature type="transmembrane region" description="Helical" evidence="7">
    <location>
        <begin position="209"/>
        <end position="229"/>
    </location>
</feature>
<reference evidence="10 11" key="1">
    <citation type="journal article" date="2015" name="Genome Announc.">
        <title>Expanding the biotechnology potential of lactobacilli through comparative genomics of 213 strains and associated genera.</title>
        <authorList>
            <person name="Sun Z."/>
            <person name="Harris H.M."/>
            <person name="McCann A."/>
            <person name="Guo C."/>
            <person name="Argimon S."/>
            <person name="Zhang W."/>
            <person name="Yang X."/>
            <person name="Jeffery I.B."/>
            <person name="Cooney J.C."/>
            <person name="Kagawa T.F."/>
            <person name="Liu W."/>
            <person name="Song Y."/>
            <person name="Salvetti E."/>
            <person name="Wrobel A."/>
            <person name="Rasinkangas P."/>
            <person name="Parkhill J."/>
            <person name="Rea M.C."/>
            <person name="O'Sullivan O."/>
            <person name="Ritari J."/>
            <person name="Douillard F.P."/>
            <person name="Paul Ross R."/>
            <person name="Yang R."/>
            <person name="Briner A.E."/>
            <person name="Felis G.E."/>
            <person name="de Vos W.M."/>
            <person name="Barrangou R."/>
            <person name="Klaenhammer T.R."/>
            <person name="Caufield P.W."/>
            <person name="Cui Y."/>
            <person name="Zhang H."/>
            <person name="O'Toole P.W."/>
        </authorList>
    </citation>
    <scope>NUCLEOTIDE SEQUENCE [LARGE SCALE GENOMIC DNA]</scope>
    <source>
        <strain evidence="10 11">DSM 15638</strain>
    </source>
</reference>
<dbReference type="GO" id="GO:0004190">
    <property type="term" value="F:aspartic-type endopeptidase activity"/>
    <property type="evidence" value="ECO:0007669"/>
    <property type="project" value="InterPro"/>
</dbReference>
<dbReference type="GO" id="GO:0006465">
    <property type="term" value="P:signal peptide processing"/>
    <property type="evidence" value="ECO:0007669"/>
    <property type="project" value="TreeGrafter"/>
</dbReference>
<comment type="subcellular location">
    <subcellularLocation>
        <location evidence="1">Cell membrane</location>
        <topology evidence="1">Multi-pass membrane protein</topology>
    </subcellularLocation>
</comment>
<comment type="similarity">
    <text evidence="2">Belongs to the peptidase A24 family.</text>
</comment>
<keyword evidence="5 7" id="KW-1133">Transmembrane helix</keyword>
<evidence type="ECO:0000256" key="6">
    <source>
        <dbReference type="ARBA" id="ARBA00023136"/>
    </source>
</evidence>
<evidence type="ECO:0000259" key="8">
    <source>
        <dbReference type="Pfam" id="PF01478"/>
    </source>
</evidence>
<evidence type="ECO:0000256" key="7">
    <source>
        <dbReference type="SAM" id="Phobius"/>
    </source>
</evidence>
<keyword evidence="6 7" id="KW-0472">Membrane</keyword>
<evidence type="ECO:0000256" key="5">
    <source>
        <dbReference type="ARBA" id="ARBA00022989"/>
    </source>
</evidence>
<dbReference type="RefSeq" id="WP_057974647.1">
    <property type="nucleotide sequence ID" value="NZ_AZDI01000010.1"/>
</dbReference>
<evidence type="ECO:0000256" key="1">
    <source>
        <dbReference type="ARBA" id="ARBA00004651"/>
    </source>
</evidence>
<evidence type="ECO:0008006" key="12">
    <source>
        <dbReference type="Google" id="ProtNLM"/>
    </source>
</evidence>
<evidence type="ECO:0000256" key="2">
    <source>
        <dbReference type="ARBA" id="ARBA00005801"/>
    </source>
</evidence>
<evidence type="ECO:0000259" key="9">
    <source>
        <dbReference type="Pfam" id="PF06750"/>
    </source>
</evidence>
<dbReference type="STRING" id="1423719.FC66_GL000387"/>
<feature type="transmembrane region" description="Helical" evidence="7">
    <location>
        <begin position="119"/>
        <end position="138"/>
    </location>
</feature>
<feature type="transmembrane region" description="Helical" evidence="7">
    <location>
        <begin position="6"/>
        <end position="26"/>
    </location>
</feature>
<gene>
    <name evidence="10" type="ORF">FC66_GL000387</name>
</gene>
<dbReference type="GO" id="GO:0005886">
    <property type="term" value="C:plasma membrane"/>
    <property type="evidence" value="ECO:0007669"/>
    <property type="project" value="UniProtKB-SubCell"/>
</dbReference>
<feature type="domain" description="Prepilin peptidase A24 N-terminal" evidence="9">
    <location>
        <begin position="8"/>
        <end position="89"/>
    </location>
</feature>
<dbReference type="Pfam" id="PF06750">
    <property type="entry name" value="A24_N_bact"/>
    <property type="match status" value="1"/>
</dbReference>
<feature type="domain" description="Prepilin type IV endopeptidase peptidase" evidence="8">
    <location>
        <begin position="102"/>
        <end position="200"/>
    </location>
</feature>
<sequence length="230" mass="26203">MLISYLFLLGACLGSFITCTATRHALNQSQLGQRSMCDYCGVNIPWRDLIPIYAFLRLRGHCRFCKGQFPAYSFIFECSLAIMLPLAFAKLSPPLFILVTAFLFYLTFLSVMDFTNRLISSRLTIGGGLIFIVWHYLLLGLPDSLLEILLFSLFLFALCFQQKMGVGDFILLLVIQLTFGIHFCLIVTLFACISALIYFLCTNQMRYQIFAFVPHLTLGTYLTFALSFYI</sequence>
<dbReference type="Pfam" id="PF01478">
    <property type="entry name" value="Peptidase_A24"/>
    <property type="match status" value="1"/>
</dbReference>
<protein>
    <recommendedName>
        <fullName evidence="12">Prepilin peptidase</fullName>
    </recommendedName>
</protein>
<comment type="caution">
    <text evidence="10">The sequence shown here is derived from an EMBL/GenBank/DDBJ whole genome shotgun (WGS) entry which is preliminary data.</text>
</comment>
<evidence type="ECO:0000313" key="11">
    <source>
        <dbReference type="Proteomes" id="UP000051450"/>
    </source>
</evidence>
<dbReference type="Proteomes" id="UP000051450">
    <property type="component" value="Unassembled WGS sequence"/>
</dbReference>
<dbReference type="InterPro" id="IPR050882">
    <property type="entry name" value="Prepilin_peptidase/N-MTase"/>
</dbReference>
<accession>A0A0R1HNW8</accession>
<dbReference type="AlphaFoldDB" id="A0A0R1HNW8"/>
<evidence type="ECO:0000313" key="10">
    <source>
        <dbReference type="EMBL" id="KRK45332.1"/>
    </source>
</evidence>
<name>A0A0R1HNW8_9LACO</name>
<keyword evidence="11" id="KW-1185">Reference proteome</keyword>
<feature type="transmembrane region" description="Helical" evidence="7">
    <location>
        <begin position="169"/>
        <end position="197"/>
    </location>
</feature>
<dbReference type="EMBL" id="AZDI01000010">
    <property type="protein sequence ID" value="KRK45332.1"/>
    <property type="molecule type" value="Genomic_DNA"/>
</dbReference>
<dbReference type="InterPro" id="IPR010627">
    <property type="entry name" value="Prepilin_pept_A24_N"/>
</dbReference>
<keyword evidence="3" id="KW-1003">Cell membrane</keyword>